<keyword evidence="7" id="KW-1185">Reference proteome</keyword>
<dbReference type="PANTHER" id="PTHR45138:SF9">
    <property type="entry name" value="DIGUANYLATE CYCLASE DGCM-RELATED"/>
    <property type="match status" value="1"/>
</dbReference>
<accession>A0A2Y9BIU3</accession>
<comment type="function">
    <text evidence="2">May play the central regulatory role in sporulation. It may be an element of the effector pathway responsible for the activation of sporulation genes in response to nutritional stress. Spo0A may act in concert with spo0H (a sigma factor) to control the expression of some genes that are critical to the sporulation process.</text>
</comment>
<dbReference type="GO" id="GO:0052621">
    <property type="term" value="F:diguanylate cyclase activity"/>
    <property type="evidence" value="ECO:0007669"/>
    <property type="project" value="TreeGrafter"/>
</dbReference>
<dbReference type="GO" id="GO:0043709">
    <property type="term" value="P:cell adhesion involved in single-species biofilm formation"/>
    <property type="evidence" value="ECO:0007669"/>
    <property type="project" value="TreeGrafter"/>
</dbReference>
<sequence length="316" mass="36169">METERKQIVMVVDDSLMICQQIKAALRDTDIFLCEAHTGAEALDMIEQYQPDLILLDVVLPDTDGYQLFDKLKMRDQNNASIVYLTSKDKDDDVVKGFTLGACDYIKKPFVKGELQSRVVAHLKMKCQKDDLNRMNTELKTTMSKLNELAFKDGLTGLYNRRYVVGDLLDDIKGSRVEEKKNVVILCDIDDFKKVNDTYGHDAGDAALVCIANIMEAHCRQHKVVRWGGEEFLIVLFNVTEQEAFEISETIRKDIEQFGIWNKEDKFFCTITLGLHVYGQQEGIEECIACADKALYYGKRNGKNRSVWYESIEQAE</sequence>
<dbReference type="InterPro" id="IPR001789">
    <property type="entry name" value="Sig_transdc_resp-reg_receiver"/>
</dbReference>
<dbReference type="GO" id="GO:1902201">
    <property type="term" value="P:negative regulation of bacterial-type flagellum-dependent cell motility"/>
    <property type="evidence" value="ECO:0007669"/>
    <property type="project" value="TreeGrafter"/>
</dbReference>
<evidence type="ECO:0000259" key="4">
    <source>
        <dbReference type="PROSITE" id="PS50110"/>
    </source>
</evidence>
<dbReference type="Pfam" id="PF00990">
    <property type="entry name" value="GGDEF"/>
    <property type="match status" value="1"/>
</dbReference>
<dbReference type="GO" id="GO:0005886">
    <property type="term" value="C:plasma membrane"/>
    <property type="evidence" value="ECO:0007669"/>
    <property type="project" value="TreeGrafter"/>
</dbReference>
<evidence type="ECO:0000259" key="5">
    <source>
        <dbReference type="PROSITE" id="PS50887"/>
    </source>
</evidence>
<organism evidence="6 7">
    <name type="scientific">Faecalicatena orotica</name>
    <dbReference type="NCBI Taxonomy" id="1544"/>
    <lineage>
        <taxon>Bacteria</taxon>
        <taxon>Bacillati</taxon>
        <taxon>Bacillota</taxon>
        <taxon>Clostridia</taxon>
        <taxon>Lachnospirales</taxon>
        <taxon>Lachnospiraceae</taxon>
        <taxon>Faecalicatena</taxon>
    </lineage>
</organism>
<evidence type="ECO:0000313" key="6">
    <source>
        <dbReference type="EMBL" id="PWJ23866.1"/>
    </source>
</evidence>
<dbReference type="Pfam" id="PF00072">
    <property type="entry name" value="Response_reg"/>
    <property type="match status" value="1"/>
</dbReference>
<dbReference type="GO" id="GO:0000160">
    <property type="term" value="P:phosphorelay signal transduction system"/>
    <property type="evidence" value="ECO:0007669"/>
    <property type="project" value="InterPro"/>
</dbReference>
<dbReference type="SUPFAM" id="SSF52172">
    <property type="entry name" value="CheY-like"/>
    <property type="match status" value="1"/>
</dbReference>
<dbReference type="SMART" id="SM00448">
    <property type="entry name" value="REC"/>
    <property type="match status" value="1"/>
</dbReference>
<evidence type="ECO:0000256" key="2">
    <source>
        <dbReference type="ARBA" id="ARBA00024867"/>
    </source>
</evidence>
<evidence type="ECO:0000256" key="1">
    <source>
        <dbReference type="ARBA" id="ARBA00018672"/>
    </source>
</evidence>
<dbReference type="SMART" id="SM00267">
    <property type="entry name" value="GGDEF"/>
    <property type="match status" value="1"/>
</dbReference>
<dbReference type="FunFam" id="3.30.70.270:FF:000001">
    <property type="entry name" value="Diguanylate cyclase domain protein"/>
    <property type="match status" value="1"/>
</dbReference>
<reference evidence="6 7" key="1">
    <citation type="submission" date="2018-05" db="EMBL/GenBank/DDBJ databases">
        <title>The Hungate 1000. A catalogue of reference genomes from the rumen microbiome.</title>
        <authorList>
            <person name="Kelly W."/>
        </authorList>
    </citation>
    <scope>NUCLEOTIDE SEQUENCE [LARGE SCALE GENOMIC DNA]</scope>
    <source>
        <strain evidence="6 7">NLAE-zl-C242</strain>
    </source>
</reference>
<keyword evidence="3" id="KW-0597">Phosphoprotein</keyword>
<dbReference type="AlphaFoldDB" id="A0A2Y9BIU3"/>
<dbReference type="InterPro" id="IPR011006">
    <property type="entry name" value="CheY-like_superfamily"/>
</dbReference>
<dbReference type="Gene3D" id="3.30.70.270">
    <property type="match status" value="1"/>
</dbReference>
<proteinExistence type="predicted"/>
<dbReference type="SUPFAM" id="SSF55073">
    <property type="entry name" value="Nucleotide cyclase"/>
    <property type="match status" value="1"/>
</dbReference>
<dbReference type="InterPro" id="IPR050469">
    <property type="entry name" value="Diguanylate_Cyclase"/>
</dbReference>
<feature type="domain" description="Response regulatory" evidence="4">
    <location>
        <begin position="8"/>
        <end position="123"/>
    </location>
</feature>
<evidence type="ECO:0000313" key="7">
    <source>
        <dbReference type="Proteomes" id="UP000245845"/>
    </source>
</evidence>
<feature type="modified residue" description="4-aspartylphosphate" evidence="3">
    <location>
        <position position="57"/>
    </location>
</feature>
<dbReference type="InterPro" id="IPR000160">
    <property type="entry name" value="GGDEF_dom"/>
</dbReference>
<protein>
    <recommendedName>
        <fullName evidence="1">Stage 0 sporulation protein A homolog</fullName>
    </recommendedName>
</protein>
<dbReference type="Gene3D" id="3.40.50.2300">
    <property type="match status" value="1"/>
</dbReference>
<dbReference type="OrthoDB" id="9805474at2"/>
<dbReference type="Proteomes" id="UP000245845">
    <property type="component" value="Unassembled WGS sequence"/>
</dbReference>
<dbReference type="InterPro" id="IPR029787">
    <property type="entry name" value="Nucleotide_cyclase"/>
</dbReference>
<comment type="caution">
    <text evidence="6">The sequence shown here is derived from an EMBL/GenBank/DDBJ whole genome shotgun (WGS) entry which is preliminary data.</text>
</comment>
<dbReference type="CDD" id="cd17574">
    <property type="entry name" value="REC_OmpR"/>
    <property type="match status" value="1"/>
</dbReference>
<dbReference type="NCBIfam" id="TIGR00254">
    <property type="entry name" value="GGDEF"/>
    <property type="match status" value="1"/>
</dbReference>
<evidence type="ECO:0000256" key="3">
    <source>
        <dbReference type="PROSITE-ProRule" id="PRU00169"/>
    </source>
</evidence>
<dbReference type="RefSeq" id="WP_109732700.1">
    <property type="nucleotide sequence ID" value="NZ_BAAACK010000025.1"/>
</dbReference>
<dbReference type="PROSITE" id="PS50110">
    <property type="entry name" value="RESPONSE_REGULATORY"/>
    <property type="match status" value="1"/>
</dbReference>
<dbReference type="CDD" id="cd01949">
    <property type="entry name" value="GGDEF"/>
    <property type="match status" value="1"/>
</dbReference>
<dbReference type="InterPro" id="IPR043128">
    <property type="entry name" value="Rev_trsase/Diguanyl_cyclase"/>
</dbReference>
<feature type="domain" description="GGDEF" evidence="5">
    <location>
        <begin position="180"/>
        <end position="311"/>
    </location>
</feature>
<dbReference type="EMBL" id="QGDL01000012">
    <property type="protein sequence ID" value="PWJ23866.1"/>
    <property type="molecule type" value="Genomic_DNA"/>
</dbReference>
<name>A0A2Y9BIU3_9FIRM</name>
<gene>
    <name evidence="6" type="ORF">A8806_112112</name>
</gene>
<dbReference type="PROSITE" id="PS50887">
    <property type="entry name" value="GGDEF"/>
    <property type="match status" value="1"/>
</dbReference>
<dbReference type="PANTHER" id="PTHR45138">
    <property type="entry name" value="REGULATORY COMPONENTS OF SENSORY TRANSDUCTION SYSTEM"/>
    <property type="match status" value="1"/>
</dbReference>